<dbReference type="AlphaFoldDB" id="S3D2H8"/>
<dbReference type="KEGG" id="glz:GLAREA_02153"/>
<accession>S3D2H8</accession>
<evidence type="ECO:0000256" key="1">
    <source>
        <dbReference type="SAM" id="MobiDB-lite"/>
    </source>
</evidence>
<dbReference type="Pfam" id="PF20150">
    <property type="entry name" value="2EXR"/>
    <property type="match status" value="1"/>
</dbReference>
<feature type="domain" description="2EXR" evidence="2">
    <location>
        <begin position="42"/>
        <end position="137"/>
    </location>
</feature>
<reference evidence="3 4" key="1">
    <citation type="journal article" date="2013" name="BMC Genomics">
        <title>Genomics-driven discovery of the pneumocandin biosynthetic gene cluster in the fungus Glarea lozoyensis.</title>
        <authorList>
            <person name="Chen L."/>
            <person name="Yue Q."/>
            <person name="Zhang X."/>
            <person name="Xiang M."/>
            <person name="Wang C."/>
            <person name="Li S."/>
            <person name="Che Y."/>
            <person name="Ortiz-Lopez F.J."/>
            <person name="Bills G.F."/>
            <person name="Liu X."/>
            <person name="An Z."/>
        </authorList>
    </citation>
    <scope>NUCLEOTIDE SEQUENCE [LARGE SCALE GENOMIC DNA]</scope>
    <source>
        <strain evidence="4">ATCC 20868 / MF5171</strain>
    </source>
</reference>
<sequence>MGHQASSPKGGDTSGYRPTPSSQTAIKYKKPYIPQSSQATRFTCFPKLIPELRIYIWEIACFTTRIVELHVTPAGIDEENAETLKDDYGCPSPAYRVHTRMPPLLTLCKESHQVLSKYYTQPLGHPKDAKKKLVRLQNSSMDIELFGRIDINWASDILLLPHLNHLKSRGVPMKIVLMLIKLLATSSEKNFRLALEIAGHPTELYSRSYWEGYVAITLSNSMQGRLNSARHIELFFVPVNNNHENADRCLRLGNGAEELFHFRVLALRGELDQIYPYIAESSASVHEMRVGLSLRGCAITFERQETPEKPTISITGLEIALPRESFPGDDGFAVESG</sequence>
<keyword evidence="4" id="KW-1185">Reference proteome</keyword>
<dbReference type="PANTHER" id="PTHR35910">
    <property type="entry name" value="2EXR DOMAIN-CONTAINING PROTEIN"/>
    <property type="match status" value="1"/>
</dbReference>
<protein>
    <recommendedName>
        <fullName evidence="2">2EXR domain-containing protein</fullName>
    </recommendedName>
</protein>
<dbReference type="GeneID" id="19461211"/>
<name>S3D2H8_GLAL2</name>
<dbReference type="EMBL" id="KE145371">
    <property type="protein sequence ID" value="EPE26241.1"/>
    <property type="molecule type" value="Genomic_DNA"/>
</dbReference>
<feature type="region of interest" description="Disordered" evidence="1">
    <location>
        <begin position="1"/>
        <end position="30"/>
    </location>
</feature>
<evidence type="ECO:0000313" key="3">
    <source>
        <dbReference type="EMBL" id="EPE26241.1"/>
    </source>
</evidence>
<dbReference type="RefSeq" id="XP_008087560.1">
    <property type="nucleotide sequence ID" value="XM_008089369.1"/>
</dbReference>
<proteinExistence type="predicted"/>
<dbReference type="PANTHER" id="PTHR35910:SF6">
    <property type="entry name" value="2EXR DOMAIN-CONTAINING PROTEIN"/>
    <property type="match status" value="1"/>
</dbReference>
<gene>
    <name evidence="3" type="ORF">GLAREA_02153</name>
</gene>
<dbReference type="HOGENOM" id="CLU_823991_0_0_1"/>
<dbReference type="InterPro" id="IPR045518">
    <property type="entry name" value="2EXR"/>
</dbReference>
<evidence type="ECO:0000313" key="4">
    <source>
        <dbReference type="Proteomes" id="UP000016922"/>
    </source>
</evidence>
<dbReference type="Proteomes" id="UP000016922">
    <property type="component" value="Unassembled WGS sequence"/>
</dbReference>
<evidence type="ECO:0000259" key="2">
    <source>
        <dbReference type="Pfam" id="PF20150"/>
    </source>
</evidence>
<organism evidence="3 4">
    <name type="scientific">Glarea lozoyensis (strain ATCC 20868 / MF5171)</name>
    <dbReference type="NCBI Taxonomy" id="1116229"/>
    <lineage>
        <taxon>Eukaryota</taxon>
        <taxon>Fungi</taxon>
        <taxon>Dikarya</taxon>
        <taxon>Ascomycota</taxon>
        <taxon>Pezizomycotina</taxon>
        <taxon>Leotiomycetes</taxon>
        <taxon>Helotiales</taxon>
        <taxon>Helotiaceae</taxon>
        <taxon>Glarea</taxon>
    </lineage>
</organism>